<dbReference type="InterPro" id="IPR024478">
    <property type="entry name" value="HlyB_4HB_MCP"/>
</dbReference>
<evidence type="ECO:0000256" key="1">
    <source>
        <dbReference type="SAM" id="Phobius"/>
    </source>
</evidence>
<dbReference type="OrthoDB" id="1438991at2"/>
<dbReference type="EMBL" id="BBWV01000001">
    <property type="protein sequence ID" value="GAO41273.1"/>
    <property type="molecule type" value="Genomic_DNA"/>
</dbReference>
<evidence type="ECO:0000259" key="2">
    <source>
        <dbReference type="Pfam" id="PF12729"/>
    </source>
</evidence>
<keyword evidence="1" id="KW-1133">Transmembrane helix</keyword>
<accession>A0A0E9MUV0</accession>
<feature type="transmembrane region" description="Helical" evidence="1">
    <location>
        <begin position="149"/>
        <end position="170"/>
    </location>
</feature>
<protein>
    <recommendedName>
        <fullName evidence="2">Chemotaxis methyl-accepting receptor HlyB-like 4HB MCP domain-containing protein</fullName>
    </recommendedName>
</protein>
<keyword evidence="4" id="KW-1185">Reference proteome</keyword>
<sequence length="190" mass="21825">MPAKQFVSQHKLKISLLFLFMIALIVINNVHNRKNLTEMDHSVASMYQDRLLASTYLFDLSSQLHEGDINGLKKTIDQYEKTYLIPQEKIKWQEFKSSMVAVTHAQPGKADKSAAMKAAQENLKQLIHIQAEEGKRLFRQTHADIQWSYLGYYLELSLLLIMCMMSIHLMGITKDSYDPLAGKSPLRIIP</sequence>
<dbReference type="Pfam" id="PF12729">
    <property type="entry name" value="4HB_MCP_1"/>
    <property type="match status" value="1"/>
</dbReference>
<feature type="transmembrane region" description="Helical" evidence="1">
    <location>
        <begin position="12"/>
        <end position="30"/>
    </location>
</feature>
<comment type="caution">
    <text evidence="3">The sequence shown here is derived from an EMBL/GenBank/DDBJ whole genome shotgun (WGS) entry which is preliminary data.</text>
</comment>
<name>A0A0E9MUV0_9BACT</name>
<evidence type="ECO:0000313" key="3">
    <source>
        <dbReference type="EMBL" id="GAO41273.1"/>
    </source>
</evidence>
<dbReference type="AlphaFoldDB" id="A0A0E9MUV0"/>
<keyword evidence="1" id="KW-0472">Membrane</keyword>
<feature type="domain" description="Chemotaxis methyl-accepting receptor HlyB-like 4HB MCP" evidence="2">
    <location>
        <begin position="13"/>
        <end position="69"/>
    </location>
</feature>
<dbReference type="STRING" id="1220578.FPE01S_01_02850"/>
<reference evidence="3 4" key="1">
    <citation type="submission" date="2015-04" db="EMBL/GenBank/DDBJ databases">
        <title>Whole genome shotgun sequence of Flavihumibacter petaseus NBRC 106054.</title>
        <authorList>
            <person name="Miyazawa S."/>
            <person name="Hosoyama A."/>
            <person name="Hashimoto M."/>
            <person name="Noguchi M."/>
            <person name="Tsuchikane K."/>
            <person name="Ohji S."/>
            <person name="Yamazoe A."/>
            <person name="Ichikawa N."/>
            <person name="Kimura A."/>
            <person name="Fujita N."/>
        </authorList>
    </citation>
    <scope>NUCLEOTIDE SEQUENCE [LARGE SCALE GENOMIC DNA]</scope>
    <source>
        <strain evidence="3 4">NBRC 106054</strain>
    </source>
</reference>
<dbReference type="Proteomes" id="UP000033121">
    <property type="component" value="Unassembled WGS sequence"/>
</dbReference>
<gene>
    <name evidence="3" type="ORF">FPE01S_01_02850</name>
</gene>
<dbReference type="RefSeq" id="WP_046367168.1">
    <property type="nucleotide sequence ID" value="NZ_BBWV01000001.1"/>
</dbReference>
<proteinExistence type="predicted"/>
<keyword evidence="1" id="KW-0812">Transmembrane</keyword>
<organism evidence="3 4">
    <name type="scientific">Flavihumibacter petaseus NBRC 106054</name>
    <dbReference type="NCBI Taxonomy" id="1220578"/>
    <lineage>
        <taxon>Bacteria</taxon>
        <taxon>Pseudomonadati</taxon>
        <taxon>Bacteroidota</taxon>
        <taxon>Chitinophagia</taxon>
        <taxon>Chitinophagales</taxon>
        <taxon>Chitinophagaceae</taxon>
        <taxon>Flavihumibacter</taxon>
    </lineage>
</organism>
<evidence type="ECO:0000313" key="4">
    <source>
        <dbReference type="Proteomes" id="UP000033121"/>
    </source>
</evidence>